<dbReference type="Gene3D" id="3.30.860.10">
    <property type="entry name" value="30s Ribosomal Protein S19, Chain A"/>
    <property type="match status" value="1"/>
</dbReference>
<dbReference type="GO" id="GO:0003735">
    <property type="term" value="F:structural constituent of ribosome"/>
    <property type="evidence" value="ECO:0007669"/>
    <property type="project" value="InterPro"/>
</dbReference>
<dbReference type="SUPFAM" id="SSF54570">
    <property type="entry name" value="Ribosomal protein S19"/>
    <property type="match status" value="1"/>
</dbReference>
<comment type="caution">
    <text evidence="9">The sequence shown here is derived from an EMBL/GenBank/DDBJ whole genome shotgun (WGS) entry which is preliminary data.</text>
</comment>
<comment type="similarity">
    <text evidence="1 7 8">Belongs to the universal ribosomal protein uS19 family.</text>
</comment>
<dbReference type="InterPro" id="IPR023575">
    <property type="entry name" value="Ribosomal_uS19_SF"/>
</dbReference>
<evidence type="ECO:0000313" key="9">
    <source>
        <dbReference type="EMBL" id="EKD25677.1"/>
    </source>
</evidence>
<dbReference type="GO" id="GO:0005737">
    <property type="term" value="C:cytoplasm"/>
    <property type="evidence" value="ECO:0007669"/>
    <property type="project" value="UniProtKB-ARBA"/>
</dbReference>
<dbReference type="InterPro" id="IPR005732">
    <property type="entry name" value="Ribosomal_uS19_bac-type"/>
</dbReference>
<keyword evidence="3 7" id="KW-0694">RNA-binding</keyword>
<dbReference type="GO" id="GO:0006412">
    <property type="term" value="P:translation"/>
    <property type="evidence" value="ECO:0007669"/>
    <property type="project" value="UniProtKB-UniRule"/>
</dbReference>
<dbReference type="Pfam" id="PF00203">
    <property type="entry name" value="Ribosomal_S19"/>
    <property type="match status" value="1"/>
</dbReference>
<dbReference type="NCBIfam" id="TIGR01050">
    <property type="entry name" value="rpsS_bact"/>
    <property type="match status" value="1"/>
</dbReference>
<evidence type="ECO:0000256" key="8">
    <source>
        <dbReference type="RuleBase" id="RU003485"/>
    </source>
</evidence>
<proteinExistence type="inferred from homology"/>
<gene>
    <name evidence="7" type="primary">rpsS</name>
    <name evidence="9" type="ORF">ACD_80C00004G0009</name>
</gene>
<evidence type="ECO:0000256" key="2">
    <source>
        <dbReference type="ARBA" id="ARBA00022730"/>
    </source>
</evidence>
<dbReference type="PANTHER" id="PTHR11880">
    <property type="entry name" value="RIBOSOMAL PROTEIN S19P FAMILY MEMBER"/>
    <property type="match status" value="1"/>
</dbReference>
<evidence type="ECO:0000256" key="3">
    <source>
        <dbReference type="ARBA" id="ARBA00022884"/>
    </source>
</evidence>
<dbReference type="InterPro" id="IPR020934">
    <property type="entry name" value="Ribosomal_uS19_CS"/>
</dbReference>
<dbReference type="PROSITE" id="PS00323">
    <property type="entry name" value="RIBOSOMAL_S19"/>
    <property type="match status" value="1"/>
</dbReference>
<dbReference type="EMBL" id="AMFJ01036011">
    <property type="protein sequence ID" value="EKD25677.1"/>
    <property type="molecule type" value="Genomic_DNA"/>
</dbReference>
<dbReference type="GO" id="GO:0019843">
    <property type="term" value="F:rRNA binding"/>
    <property type="evidence" value="ECO:0007669"/>
    <property type="project" value="UniProtKB-UniRule"/>
</dbReference>
<evidence type="ECO:0000256" key="7">
    <source>
        <dbReference type="HAMAP-Rule" id="MF_00531"/>
    </source>
</evidence>
<evidence type="ECO:0000256" key="5">
    <source>
        <dbReference type="ARBA" id="ARBA00023274"/>
    </source>
</evidence>
<evidence type="ECO:0000256" key="6">
    <source>
        <dbReference type="ARBA" id="ARBA00035163"/>
    </source>
</evidence>
<dbReference type="PIRSF" id="PIRSF002144">
    <property type="entry name" value="Ribosomal_S19"/>
    <property type="match status" value="1"/>
</dbReference>
<keyword evidence="5 7" id="KW-0687">Ribonucleoprotein</keyword>
<evidence type="ECO:0000256" key="1">
    <source>
        <dbReference type="ARBA" id="ARBA00007345"/>
    </source>
</evidence>
<dbReference type="PRINTS" id="PR00975">
    <property type="entry name" value="RIBOSOMALS19"/>
</dbReference>
<sequence>MSRSLKKWFYVNEKILIKVKKMNEAGEKKIIKVRDRACHIVPDMIGLTFAVHNGKQFISVYVTEDMIGHRLGEFVPTRTFRGHPF</sequence>
<dbReference type="GO" id="GO:0000028">
    <property type="term" value="P:ribosomal small subunit assembly"/>
    <property type="evidence" value="ECO:0007669"/>
    <property type="project" value="TreeGrafter"/>
</dbReference>
<accession>K1XKP4</accession>
<dbReference type="HAMAP" id="MF_00531">
    <property type="entry name" value="Ribosomal_uS19"/>
    <property type="match status" value="1"/>
</dbReference>
<name>K1XKP4_9BACT</name>
<protein>
    <recommendedName>
        <fullName evidence="6 7">Small ribosomal subunit protein uS19</fullName>
    </recommendedName>
</protein>
<reference evidence="9" key="1">
    <citation type="journal article" date="2012" name="Science">
        <title>Fermentation, hydrogen, and sulfur metabolism in multiple uncultivated bacterial phyla.</title>
        <authorList>
            <person name="Wrighton K.C."/>
            <person name="Thomas B.C."/>
            <person name="Sharon I."/>
            <person name="Miller C.S."/>
            <person name="Castelle C.J."/>
            <person name="VerBerkmoes N.C."/>
            <person name="Wilkins M.J."/>
            <person name="Hettich R.L."/>
            <person name="Lipton M.S."/>
            <person name="Williams K.H."/>
            <person name="Long P.E."/>
            <person name="Banfield J.F."/>
        </authorList>
    </citation>
    <scope>NUCLEOTIDE SEQUENCE [LARGE SCALE GENOMIC DNA]</scope>
</reference>
<organism evidence="9">
    <name type="scientific">uncultured bacterium</name>
    <name type="common">gcode 4</name>
    <dbReference type="NCBI Taxonomy" id="1234023"/>
    <lineage>
        <taxon>Bacteria</taxon>
        <taxon>environmental samples</taxon>
    </lineage>
</organism>
<keyword evidence="2 7" id="KW-0699">rRNA-binding</keyword>
<dbReference type="InterPro" id="IPR002222">
    <property type="entry name" value="Ribosomal_uS19"/>
</dbReference>
<dbReference type="FunFam" id="3.30.860.10:FF:000001">
    <property type="entry name" value="30S ribosomal protein S19"/>
    <property type="match status" value="1"/>
</dbReference>
<dbReference type="GO" id="GO:0015935">
    <property type="term" value="C:small ribosomal subunit"/>
    <property type="evidence" value="ECO:0007669"/>
    <property type="project" value="InterPro"/>
</dbReference>
<keyword evidence="4 7" id="KW-0689">Ribosomal protein</keyword>
<comment type="function">
    <text evidence="7">Protein S19 forms a complex with S13 that binds strongly to the 16S ribosomal RNA.</text>
</comment>
<dbReference type="AlphaFoldDB" id="K1XKP4"/>
<dbReference type="PANTHER" id="PTHR11880:SF8">
    <property type="entry name" value="SMALL RIBOSOMAL SUBUNIT PROTEIN US19M"/>
    <property type="match status" value="1"/>
</dbReference>
<evidence type="ECO:0000256" key="4">
    <source>
        <dbReference type="ARBA" id="ARBA00022980"/>
    </source>
</evidence>